<dbReference type="InterPro" id="IPR009100">
    <property type="entry name" value="AcylCoA_DH/oxidase_NM_dom_sf"/>
</dbReference>
<proteinExistence type="inferred from homology"/>
<keyword evidence="3" id="KW-0285">Flavoprotein</keyword>
<dbReference type="GO" id="GO:0003995">
    <property type="term" value="F:acyl-CoA dehydrogenase activity"/>
    <property type="evidence" value="ECO:0007669"/>
    <property type="project" value="TreeGrafter"/>
</dbReference>
<feature type="domain" description="Acyl-CoA dehydrogenase/oxidase C-terminal" evidence="6">
    <location>
        <begin position="240"/>
        <end position="391"/>
    </location>
</feature>
<gene>
    <name evidence="8" type="ORF">ASZ90_008424</name>
</gene>
<evidence type="ECO:0000256" key="1">
    <source>
        <dbReference type="ARBA" id="ARBA00001974"/>
    </source>
</evidence>
<dbReference type="InterPro" id="IPR046373">
    <property type="entry name" value="Acyl-CoA_Oxase/DH_mid-dom_sf"/>
</dbReference>
<evidence type="ECO:0000256" key="2">
    <source>
        <dbReference type="ARBA" id="ARBA00009347"/>
    </source>
</evidence>
<accession>A0A0W8FLR8</accession>
<dbReference type="EMBL" id="LNQE01001019">
    <property type="protein sequence ID" value="KUG21804.1"/>
    <property type="molecule type" value="Genomic_DNA"/>
</dbReference>
<evidence type="ECO:0000256" key="5">
    <source>
        <dbReference type="ARBA" id="ARBA00023002"/>
    </source>
</evidence>
<sequence>MISFKVSDMEKQVADLIHGMANDIMRPIARFYDEHEHQRPTELEPFRVIMQAGGMGAGRKKASGEKKEIKVTDDKIGANAMSITGAEELAWGDVGLMLALPGSGLGNAAIGSVATDEQYERFGQKYAAMAITEPGCGSDASAVSTTAVPDGDDYILNGEKIFVTDGDRCEVVVVWATLDKSKGRNAIKSFVVEKGTPGLTVGKLEHKCGIRASDTAVLILQDCRIPKTNILGDPEIRPEGGFKGVMATFDASRPLVGALALGCARAAYEFTKEVLAKEGIEIRYDKPLVKLSSIEKDMLWMEAQLEMMRVIIQKAAWMADNGRPNNLEASMAKAKGGKAGNLVVQKCVEILGPIGYSQRYLLEKWMRDNKVNDIYEGTQQIQMIVIARRILDYGRDMLA</sequence>
<dbReference type="FunFam" id="2.40.110.10:FF:000001">
    <property type="entry name" value="Acyl-CoA dehydrogenase, mitochondrial"/>
    <property type="match status" value="1"/>
</dbReference>
<dbReference type="GO" id="GO:0050660">
    <property type="term" value="F:flavin adenine dinucleotide binding"/>
    <property type="evidence" value="ECO:0007669"/>
    <property type="project" value="InterPro"/>
</dbReference>
<dbReference type="PANTHER" id="PTHR43884">
    <property type="entry name" value="ACYL-COA DEHYDROGENASE"/>
    <property type="match status" value="1"/>
</dbReference>
<dbReference type="Gene3D" id="1.20.140.10">
    <property type="entry name" value="Butyryl-CoA Dehydrogenase, subunit A, domain 3"/>
    <property type="match status" value="1"/>
</dbReference>
<dbReference type="InterPro" id="IPR009075">
    <property type="entry name" value="AcylCo_DH/oxidase_C"/>
</dbReference>
<dbReference type="InterPro" id="IPR037069">
    <property type="entry name" value="AcylCoA_DH/ox_N_sf"/>
</dbReference>
<dbReference type="Pfam" id="PF00441">
    <property type="entry name" value="Acyl-CoA_dh_1"/>
    <property type="match status" value="1"/>
</dbReference>
<evidence type="ECO:0000256" key="3">
    <source>
        <dbReference type="ARBA" id="ARBA00022630"/>
    </source>
</evidence>
<dbReference type="Pfam" id="PF02770">
    <property type="entry name" value="Acyl-CoA_dh_M"/>
    <property type="match status" value="1"/>
</dbReference>
<feature type="domain" description="Acyl-CoA oxidase/dehydrogenase middle" evidence="7">
    <location>
        <begin position="128"/>
        <end position="223"/>
    </location>
</feature>
<comment type="cofactor">
    <cofactor evidence="1">
        <name>FAD</name>
        <dbReference type="ChEBI" id="CHEBI:57692"/>
    </cofactor>
</comment>
<comment type="caution">
    <text evidence="8">The sequence shown here is derived from an EMBL/GenBank/DDBJ whole genome shotgun (WGS) entry which is preliminary data.</text>
</comment>
<dbReference type="PANTHER" id="PTHR43884:SF12">
    <property type="entry name" value="ISOVALERYL-COA DEHYDROGENASE, MITOCHONDRIAL-RELATED"/>
    <property type="match status" value="1"/>
</dbReference>
<evidence type="ECO:0000256" key="4">
    <source>
        <dbReference type="ARBA" id="ARBA00022827"/>
    </source>
</evidence>
<dbReference type="SUPFAM" id="SSF56645">
    <property type="entry name" value="Acyl-CoA dehydrogenase NM domain-like"/>
    <property type="match status" value="1"/>
</dbReference>
<keyword evidence="5" id="KW-0560">Oxidoreductase</keyword>
<dbReference type="AlphaFoldDB" id="A0A0W8FLR8"/>
<evidence type="ECO:0000259" key="6">
    <source>
        <dbReference type="Pfam" id="PF00441"/>
    </source>
</evidence>
<name>A0A0W8FLR8_9ZZZZ</name>
<evidence type="ECO:0000259" key="7">
    <source>
        <dbReference type="Pfam" id="PF02770"/>
    </source>
</evidence>
<dbReference type="InterPro" id="IPR036250">
    <property type="entry name" value="AcylCo_DH-like_C"/>
</dbReference>
<evidence type="ECO:0000313" key="8">
    <source>
        <dbReference type="EMBL" id="KUG21804.1"/>
    </source>
</evidence>
<dbReference type="Gene3D" id="1.10.540.10">
    <property type="entry name" value="Acyl-CoA dehydrogenase/oxidase, N-terminal domain"/>
    <property type="match status" value="1"/>
</dbReference>
<keyword evidence="4" id="KW-0274">FAD</keyword>
<dbReference type="InterPro" id="IPR006091">
    <property type="entry name" value="Acyl-CoA_Oxase/DH_mid-dom"/>
</dbReference>
<protein>
    <submittedName>
        <fullName evidence="8">Putative acyl-coa dehydrogenase</fullName>
    </submittedName>
</protein>
<reference evidence="8" key="1">
    <citation type="journal article" date="2015" name="Proc. Natl. Acad. Sci. U.S.A.">
        <title>Networks of energetic and metabolic interactions define dynamics in microbial communities.</title>
        <authorList>
            <person name="Embree M."/>
            <person name="Liu J.K."/>
            <person name="Al-Bassam M.M."/>
            <person name="Zengler K."/>
        </authorList>
    </citation>
    <scope>NUCLEOTIDE SEQUENCE</scope>
</reference>
<organism evidence="8">
    <name type="scientific">hydrocarbon metagenome</name>
    <dbReference type="NCBI Taxonomy" id="938273"/>
    <lineage>
        <taxon>unclassified sequences</taxon>
        <taxon>metagenomes</taxon>
        <taxon>ecological metagenomes</taxon>
    </lineage>
</organism>
<comment type="similarity">
    <text evidence="2">Belongs to the acyl-CoA dehydrogenase family.</text>
</comment>
<dbReference type="SUPFAM" id="SSF47203">
    <property type="entry name" value="Acyl-CoA dehydrogenase C-terminal domain-like"/>
    <property type="match status" value="1"/>
</dbReference>
<dbReference type="Gene3D" id="2.40.110.10">
    <property type="entry name" value="Butyryl-CoA Dehydrogenase, subunit A, domain 2"/>
    <property type="match status" value="1"/>
</dbReference>